<name>X1GPB4_9ZZZZ</name>
<dbReference type="InterPro" id="IPR002878">
    <property type="entry name" value="ChsH2_C"/>
</dbReference>
<gene>
    <name evidence="2" type="ORF">S03H2_17927</name>
</gene>
<evidence type="ECO:0000313" key="2">
    <source>
        <dbReference type="EMBL" id="GAH34853.1"/>
    </source>
</evidence>
<proteinExistence type="predicted"/>
<feature type="non-terminal residue" evidence="2">
    <location>
        <position position="1"/>
    </location>
</feature>
<reference evidence="2" key="1">
    <citation type="journal article" date="2014" name="Front. Microbiol.">
        <title>High frequency of phylogenetically diverse reductive dehalogenase-homologous genes in deep subseafloor sedimentary metagenomes.</title>
        <authorList>
            <person name="Kawai M."/>
            <person name="Futagami T."/>
            <person name="Toyoda A."/>
            <person name="Takaki Y."/>
            <person name="Nishi S."/>
            <person name="Hori S."/>
            <person name="Arai W."/>
            <person name="Tsubouchi T."/>
            <person name="Morono Y."/>
            <person name="Uchiyama I."/>
            <person name="Ito T."/>
            <person name="Fujiyama A."/>
            <person name="Inagaki F."/>
            <person name="Takami H."/>
        </authorList>
    </citation>
    <scope>NUCLEOTIDE SEQUENCE</scope>
    <source>
        <strain evidence="2">Expedition CK06-06</strain>
    </source>
</reference>
<dbReference type="EMBL" id="BARU01009275">
    <property type="protein sequence ID" value="GAH34853.1"/>
    <property type="molecule type" value="Genomic_DNA"/>
</dbReference>
<evidence type="ECO:0000259" key="1">
    <source>
        <dbReference type="Pfam" id="PF01796"/>
    </source>
</evidence>
<dbReference type="Pfam" id="PF01796">
    <property type="entry name" value="OB_ChsH2_C"/>
    <property type="match status" value="1"/>
</dbReference>
<sequence length="66" mass="7504">YCFGIVDLDEGTRISAQIKGVDELKYGEAIKVGMPLKVEFEMYKETIDTHKGQEEVDRAHVTFVPK</sequence>
<organism evidence="2">
    <name type="scientific">marine sediment metagenome</name>
    <dbReference type="NCBI Taxonomy" id="412755"/>
    <lineage>
        <taxon>unclassified sequences</taxon>
        <taxon>metagenomes</taxon>
        <taxon>ecological metagenomes</taxon>
    </lineage>
</organism>
<feature type="domain" description="ChsH2 C-terminal OB-fold" evidence="1">
    <location>
        <begin position="1"/>
        <end position="41"/>
    </location>
</feature>
<comment type="caution">
    <text evidence="2">The sequence shown here is derived from an EMBL/GenBank/DDBJ whole genome shotgun (WGS) entry which is preliminary data.</text>
</comment>
<dbReference type="AlphaFoldDB" id="X1GPB4"/>
<protein>
    <recommendedName>
        <fullName evidence="1">ChsH2 C-terminal OB-fold domain-containing protein</fullName>
    </recommendedName>
</protein>
<accession>X1GPB4</accession>